<dbReference type="PANTHER" id="PTHR45688">
    <property type="match status" value="1"/>
</dbReference>
<evidence type="ECO:0000256" key="1">
    <source>
        <dbReference type="ARBA" id="ARBA00008954"/>
    </source>
</evidence>
<dbReference type="Pfam" id="PF00202">
    <property type="entry name" value="Aminotran_3"/>
    <property type="match status" value="1"/>
</dbReference>
<dbReference type="SUPFAM" id="SSF56112">
    <property type="entry name" value="Protein kinase-like (PK-like)"/>
    <property type="match status" value="1"/>
</dbReference>
<dbReference type="InterPro" id="IPR002575">
    <property type="entry name" value="Aminoglycoside_PTrfase"/>
</dbReference>
<evidence type="ECO:0000256" key="2">
    <source>
        <dbReference type="ARBA" id="ARBA00022898"/>
    </source>
</evidence>
<dbReference type="PANTHER" id="PTHR45688:SF13">
    <property type="entry name" value="ALANINE--GLYOXYLATE AMINOTRANSFERASE 2-LIKE"/>
    <property type="match status" value="1"/>
</dbReference>
<keyword evidence="2" id="KW-0663">Pyridoxal phosphate</keyword>
<dbReference type="EMBL" id="UINC01000248">
    <property type="protein sequence ID" value="SUZ51952.1"/>
    <property type="molecule type" value="Genomic_DNA"/>
</dbReference>
<evidence type="ECO:0000313" key="4">
    <source>
        <dbReference type="EMBL" id="SUZ51952.1"/>
    </source>
</evidence>
<dbReference type="GO" id="GO:0030170">
    <property type="term" value="F:pyridoxal phosphate binding"/>
    <property type="evidence" value="ECO:0007669"/>
    <property type="project" value="InterPro"/>
</dbReference>
<dbReference type="GO" id="GO:0008483">
    <property type="term" value="F:transaminase activity"/>
    <property type="evidence" value="ECO:0007669"/>
    <property type="project" value="InterPro"/>
</dbReference>
<organism evidence="4">
    <name type="scientific">marine metagenome</name>
    <dbReference type="NCBI Taxonomy" id="408172"/>
    <lineage>
        <taxon>unclassified sequences</taxon>
        <taxon>metagenomes</taxon>
        <taxon>ecological metagenomes</taxon>
    </lineage>
</organism>
<dbReference type="InterPro" id="IPR049704">
    <property type="entry name" value="Aminotrans_3_PPA_site"/>
</dbReference>
<dbReference type="Pfam" id="PF01636">
    <property type="entry name" value="APH"/>
    <property type="match status" value="1"/>
</dbReference>
<dbReference type="Gene3D" id="3.40.640.10">
    <property type="entry name" value="Type I PLP-dependent aspartate aminotransferase-like (Major domain)"/>
    <property type="match status" value="1"/>
</dbReference>
<dbReference type="Gene3D" id="3.90.1200.10">
    <property type="match status" value="1"/>
</dbReference>
<comment type="similarity">
    <text evidence="1">Belongs to the class-III pyridoxal-phosphate-dependent aminotransferase family.</text>
</comment>
<dbReference type="InterPro" id="IPR005814">
    <property type="entry name" value="Aminotrans_3"/>
</dbReference>
<dbReference type="InterPro" id="IPR015422">
    <property type="entry name" value="PyrdxlP-dep_Trfase_small"/>
</dbReference>
<dbReference type="InterPro" id="IPR011009">
    <property type="entry name" value="Kinase-like_dom_sf"/>
</dbReference>
<name>A0A381NBJ3_9ZZZZ</name>
<proteinExistence type="inferred from homology"/>
<feature type="domain" description="Aminoglycoside phosphotransferase" evidence="3">
    <location>
        <begin position="3"/>
        <end position="156"/>
    </location>
</feature>
<reference evidence="4" key="1">
    <citation type="submission" date="2018-05" db="EMBL/GenBank/DDBJ databases">
        <authorList>
            <person name="Lanie J.A."/>
            <person name="Ng W.-L."/>
            <person name="Kazmierczak K.M."/>
            <person name="Andrzejewski T.M."/>
            <person name="Davidsen T.M."/>
            <person name="Wayne K.J."/>
            <person name="Tettelin H."/>
            <person name="Glass J.I."/>
            <person name="Rusch D."/>
            <person name="Podicherti R."/>
            <person name="Tsui H.-C.T."/>
            <person name="Winkler M.E."/>
        </authorList>
    </citation>
    <scope>NUCLEOTIDE SEQUENCE</scope>
</reference>
<dbReference type="GO" id="GO:0005739">
    <property type="term" value="C:mitochondrion"/>
    <property type="evidence" value="ECO:0007669"/>
    <property type="project" value="TreeGrafter"/>
</dbReference>
<dbReference type="InterPro" id="IPR015424">
    <property type="entry name" value="PyrdxlP-dep_Trfase"/>
</dbReference>
<dbReference type="InterPro" id="IPR015421">
    <property type="entry name" value="PyrdxlP-dep_Trfase_major"/>
</dbReference>
<gene>
    <name evidence="4" type="ORF">METZ01_LOCUS4806</name>
</gene>
<dbReference type="Gene3D" id="3.90.1150.10">
    <property type="entry name" value="Aspartate Aminotransferase, domain 1"/>
    <property type="match status" value="1"/>
</dbReference>
<dbReference type="SUPFAM" id="SSF53383">
    <property type="entry name" value="PLP-dependent transferases"/>
    <property type="match status" value="1"/>
</dbReference>
<accession>A0A381NBJ3</accession>
<evidence type="ECO:0000259" key="3">
    <source>
        <dbReference type="Pfam" id="PF01636"/>
    </source>
</evidence>
<sequence>MLSFLDGKFFGEVKHTKKMLESFGLFLAEMNLQLMQFNNDTIKARKSPWDIQYLHLNKKYIDDIENAKDRSLVQYFFNQFEENVVPLIPSLRKSIIHNDTNEWNVLIKNGKISSVIDFGDLAYSSLINEVAIAMMYASYDKEDPLEWAVIILKSYHKLLPLQEDEISILYYLIATKLCISVCNSAHSRKVNPNNEYALVSEESAWRMLHEWLVLSPLHVENTFRKSLGLLVHDQKPLKEIIKRRHQVISPIFSLSYDKPVRMERAAFQYMYDVYGETYLDAYNNIPHVGYSHPRVVSSGKKQMSKLNTNTRYLYDVLPEYAEKLLIKFPDKLNKIYFVNSGSEASDLAIKLAFSHTKLNRVMVVENGYHGHTQRGIDISDYKFSNKKGQGQKDYIIKAPMPNTFKGKYTNDDGQAGRMYATDAIKIMKNSGSSVSAFISEPILGCGGQVILAKGYLKEIYSAIRSQGGVCISDEVQTGFGRLGHKYWGFEMHNVVPDIVIIGKPMANGHPIGAVVTTSEIAESFSKGVEFFSSFGGNPVSCAIGMSVLDVIEEENLQENAKVVGSYYMSLFKDLQKKHTCIGDVRGFGLFIGIEIVKEHSKEPDTKLAQRIKNELRNKKILVGTDGPFDNVIKSKPPLCFTKENAASVVSNIELIINKL</sequence>
<dbReference type="PROSITE" id="PS00600">
    <property type="entry name" value="AA_TRANSFER_CLASS_3"/>
    <property type="match status" value="1"/>
</dbReference>
<dbReference type="CDD" id="cd00610">
    <property type="entry name" value="OAT_like"/>
    <property type="match status" value="1"/>
</dbReference>
<protein>
    <recommendedName>
        <fullName evidence="3">Aminoglycoside phosphotransferase domain-containing protein</fullName>
    </recommendedName>
</protein>
<dbReference type="AlphaFoldDB" id="A0A381NBJ3"/>